<keyword evidence="6 10" id="KW-1133">Transmembrane helix</keyword>
<dbReference type="AlphaFoldDB" id="V3ZXS3"/>
<dbReference type="KEGG" id="lgi:LOTGIDRAFT_235746"/>
<dbReference type="InterPro" id="IPR030847">
    <property type="entry name" value="Hem25/SLC25A38"/>
</dbReference>
<dbReference type="GO" id="GO:0005743">
    <property type="term" value="C:mitochondrial inner membrane"/>
    <property type="evidence" value="ECO:0007669"/>
    <property type="project" value="UniProtKB-SubCell"/>
</dbReference>
<dbReference type="PRINTS" id="PR00926">
    <property type="entry name" value="MITOCARRIER"/>
</dbReference>
<keyword evidence="4 10" id="KW-0677">Repeat</keyword>
<dbReference type="SUPFAM" id="SSF103506">
    <property type="entry name" value="Mitochondrial carrier"/>
    <property type="match status" value="1"/>
</dbReference>
<evidence type="ECO:0000256" key="4">
    <source>
        <dbReference type="ARBA" id="ARBA00022737"/>
    </source>
</evidence>
<comment type="similarity">
    <text evidence="10">Belongs to the mitochondrial carrier (TC 2.A.29) family. SLC25A38 subfamily.</text>
</comment>
<comment type="subcellular location">
    <subcellularLocation>
        <location evidence="1">Membrane</location>
        <topology evidence="1">Multi-pass membrane protein</topology>
    </subcellularLocation>
    <subcellularLocation>
        <location evidence="10">Mitochondrion inner membrane</location>
        <topology evidence="10">Multi-pass membrane protein</topology>
    </subcellularLocation>
</comment>
<evidence type="ECO:0000313" key="12">
    <source>
        <dbReference type="EMBL" id="ESO85786.1"/>
    </source>
</evidence>
<dbReference type="Gene3D" id="1.50.40.10">
    <property type="entry name" value="Mitochondrial carrier domain"/>
    <property type="match status" value="2"/>
</dbReference>
<evidence type="ECO:0000256" key="10">
    <source>
        <dbReference type="HAMAP-Rule" id="MF_03064"/>
    </source>
</evidence>
<dbReference type="PROSITE" id="PS50920">
    <property type="entry name" value="SOLCAR"/>
    <property type="match status" value="3"/>
</dbReference>
<dbReference type="Pfam" id="PF00153">
    <property type="entry name" value="Mito_carr"/>
    <property type="match status" value="3"/>
</dbReference>
<name>V3ZXS3_LOTGI</name>
<dbReference type="HAMAP" id="MF_03064">
    <property type="entry name" value="SLC25A38"/>
    <property type="match status" value="1"/>
</dbReference>
<keyword evidence="7 10" id="KW-0496">Mitochondrion</keyword>
<evidence type="ECO:0000256" key="6">
    <source>
        <dbReference type="ARBA" id="ARBA00022989"/>
    </source>
</evidence>
<evidence type="ECO:0000256" key="8">
    <source>
        <dbReference type="ARBA" id="ARBA00023136"/>
    </source>
</evidence>
<evidence type="ECO:0000256" key="7">
    <source>
        <dbReference type="ARBA" id="ARBA00023128"/>
    </source>
</evidence>
<feature type="repeat" description="Solcar" evidence="11">
    <location>
        <begin position="190"/>
        <end position="274"/>
    </location>
</feature>
<organism evidence="12 13">
    <name type="scientific">Lottia gigantea</name>
    <name type="common">Giant owl limpet</name>
    <dbReference type="NCBI Taxonomy" id="225164"/>
    <lineage>
        <taxon>Eukaryota</taxon>
        <taxon>Metazoa</taxon>
        <taxon>Spiralia</taxon>
        <taxon>Lophotrochozoa</taxon>
        <taxon>Mollusca</taxon>
        <taxon>Gastropoda</taxon>
        <taxon>Patellogastropoda</taxon>
        <taxon>Lottioidea</taxon>
        <taxon>Lottiidae</taxon>
        <taxon>Lottia</taxon>
    </lineage>
</organism>
<keyword evidence="3 10" id="KW-0812">Transmembrane</keyword>
<protein>
    <recommendedName>
        <fullName evidence="10">Mitochondrial glycine transporter</fullName>
    </recommendedName>
    <alternativeName>
        <fullName evidence="10">Solute carrier family 25 member 38 homolog</fullName>
    </alternativeName>
</protein>
<dbReference type="OMA" id="RYESFHY"/>
<keyword evidence="5 10" id="KW-0999">Mitochondrion inner membrane</keyword>
<sequence length="279" mass="30749">MESTVLSPILKSFLAGSFSGTCSTLLFQPLDLVKTRIQTSVTHGNHVGMVQVFTNVVKDEKLTGLWRGVLPSITRCVPGVGIYFSTLHYMRTKVGSADPHPLESLALGGTARCVAGVAVLPFTVVKTRFESGLYAYRSMYQALVGIYTVEGLRGLYSGLAPTLLRDAPFSGLYLMFYTQIKKYIPEGQNMTPIIHFQCGLLAGMMASMVTQPADVIKTHMQLQPNKYSSIKSAVKYVFQCEGIVGFWRGLIPRTLRRTLICAMAWTVYEQIMKPAGLSK</sequence>
<dbReference type="GeneID" id="20249950"/>
<reference evidence="12 13" key="1">
    <citation type="journal article" date="2013" name="Nature">
        <title>Insights into bilaterian evolution from three spiralian genomes.</title>
        <authorList>
            <person name="Simakov O."/>
            <person name="Marletaz F."/>
            <person name="Cho S.J."/>
            <person name="Edsinger-Gonzales E."/>
            <person name="Havlak P."/>
            <person name="Hellsten U."/>
            <person name="Kuo D.H."/>
            <person name="Larsson T."/>
            <person name="Lv J."/>
            <person name="Arendt D."/>
            <person name="Savage R."/>
            <person name="Osoegawa K."/>
            <person name="de Jong P."/>
            <person name="Grimwood J."/>
            <person name="Chapman J.A."/>
            <person name="Shapiro H."/>
            <person name="Aerts A."/>
            <person name="Otillar R.P."/>
            <person name="Terry A.Y."/>
            <person name="Boore J.L."/>
            <person name="Grigoriev I.V."/>
            <person name="Lindberg D.R."/>
            <person name="Seaver E.C."/>
            <person name="Weisblat D.A."/>
            <person name="Putnam N.H."/>
            <person name="Rokhsar D.S."/>
        </authorList>
    </citation>
    <scope>NUCLEOTIDE SEQUENCE [LARGE SCALE GENOMIC DNA]</scope>
</reference>
<feature type="repeat" description="Solcar" evidence="11">
    <location>
        <begin position="7"/>
        <end position="93"/>
    </location>
</feature>
<dbReference type="GO" id="GO:0015187">
    <property type="term" value="F:glycine transmembrane transporter activity"/>
    <property type="evidence" value="ECO:0007669"/>
    <property type="project" value="UniProtKB-UniRule"/>
</dbReference>
<dbReference type="HOGENOM" id="CLU_015166_0_3_1"/>
<feature type="repeat" description="Solcar" evidence="11">
    <location>
        <begin position="103"/>
        <end position="183"/>
    </location>
</feature>
<keyword evidence="8 10" id="KW-0472">Membrane</keyword>
<comment type="function">
    <text evidence="10">Mitochondrial glycine transporter that imports glycine into the mitochondrial matrix. Plays an important role in providing glycine for the first enzymatic step in heme biosynthesis, the condensation of glycine with succinyl-CoA to produce 5-aminolevulinate (ALA) in the miochondrial matrix.</text>
</comment>
<gene>
    <name evidence="12" type="ORF">LOTGIDRAFT_235746</name>
</gene>
<dbReference type="STRING" id="225164.V3ZXS3"/>
<dbReference type="CTD" id="20249950"/>
<dbReference type="InterPro" id="IPR002067">
    <property type="entry name" value="MCP"/>
</dbReference>
<dbReference type="InterPro" id="IPR018108">
    <property type="entry name" value="MCP_transmembrane"/>
</dbReference>
<comment type="catalytic activity">
    <reaction evidence="9 10">
        <text>glycine(in) = glycine(out)</text>
        <dbReference type="Rhea" id="RHEA:70715"/>
        <dbReference type="ChEBI" id="CHEBI:57305"/>
    </reaction>
</comment>
<dbReference type="Proteomes" id="UP000030746">
    <property type="component" value="Unassembled WGS sequence"/>
</dbReference>
<dbReference type="OrthoDB" id="1924968at2759"/>
<dbReference type="InterPro" id="IPR023395">
    <property type="entry name" value="MCP_dom_sf"/>
</dbReference>
<evidence type="ECO:0000256" key="11">
    <source>
        <dbReference type="PROSITE-ProRule" id="PRU00282"/>
    </source>
</evidence>
<accession>V3ZXS3</accession>
<evidence type="ECO:0000256" key="3">
    <source>
        <dbReference type="ARBA" id="ARBA00022692"/>
    </source>
</evidence>
<evidence type="ECO:0000313" key="13">
    <source>
        <dbReference type="Proteomes" id="UP000030746"/>
    </source>
</evidence>
<dbReference type="EMBL" id="KB203251">
    <property type="protein sequence ID" value="ESO85786.1"/>
    <property type="molecule type" value="Genomic_DNA"/>
</dbReference>
<keyword evidence="13" id="KW-1185">Reference proteome</keyword>
<proteinExistence type="inferred from homology"/>
<dbReference type="PANTHER" id="PTHR46181:SF3">
    <property type="entry name" value="MITOCHONDRIAL GLYCINE TRANSPORTER"/>
    <property type="match status" value="1"/>
</dbReference>
<evidence type="ECO:0000256" key="1">
    <source>
        <dbReference type="ARBA" id="ARBA00004141"/>
    </source>
</evidence>
<keyword evidence="2 10" id="KW-0813">Transport</keyword>
<dbReference type="GO" id="GO:1904983">
    <property type="term" value="P:glycine import into mitochondrion"/>
    <property type="evidence" value="ECO:0007669"/>
    <property type="project" value="UniProtKB-UniRule"/>
</dbReference>
<dbReference type="RefSeq" id="XP_009063517.1">
    <property type="nucleotide sequence ID" value="XM_009065269.1"/>
</dbReference>
<evidence type="ECO:0000256" key="5">
    <source>
        <dbReference type="ARBA" id="ARBA00022792"/>
    </source>
</evidence>
<evidence type="ECO:0000256" key="2">
    <source>
        <dbReference type="ARBA" id="ARBA00022448"/>
    </source>
</evidence>
<dbReference type="PANTHER" id="PTHR46181">
    <property type="entry name" value="MITOCHONDRIAL GLYCINE TRANSPORTER"/>
    <property type="match status" value="1"/>
</dbReference>
<evidence type="ECO:0000256" key="9">
    <source>
        <dbReference type="ARBA" id="ARBA00034060"/>
    </source>
</evidence>